<organism evidence="1 2">
    <name type="scientific">Mesorhizobium denitrificans</name>
    <dbReference type="NCBI Taxonomy" id="2294114"/>
    <lineage>
        <taxon>Bacteria</taxon>
        <taxon>Pseudomonadati</taxon>
        <taxon>Pseudomonadota</taxon>
        <taxon>Alphaproteobacteria</taxon>
        <taxon>Hyphomicrobiales</taxon>
        <taxon>Phyllobacteriaceae</taxon>
        <taxon>Mesorhizobium</taxon>
    </lineage>
</organism>
<accession>A0A371X6E0</accession>
<evidence type="ECO:0000313" key="2">
    <source>
        <dbReference type="Proteomes" id="UP000262379"/>
    </source>
</evidence>
<name>A0A371X6E0_9HYPH</name>
<dbReference type="Proteomes" id="UP000262379">
    <property type="component" value="Unassembled WGS sequence"/>
</dbReference>
<evidence type="ECO:0000313" key="1">
    <source>
        <dbReference type="EMBL" id="RFC64785.1"/>
    </source>
</evidence>
<sequence length="90" mass="10037">MPYLSPVERAPTLQKCRISGCATIYAVHDPPPLFFSDQVHHQCDMVANQLSGFLAFHTVNCGSPHRFETIIKGERIDIFNGLGAFDCDRS</sequence>
<proteinExistence type="predicted"/>
<keyword evidence="2" id="KW-1185">Reference proteome</keyword>
<protein>
    <submittedName>
        <fullName evidence="1">Uncharacterized protein</fullName>
    </submittedName>
</protein>
<reference evidence="2" key="1">
    <citation type="submission" date="2018-08" db="EMBL/GenBank/DDBJ databases">
        <authorList>
            <person name="Im W.T."/>
        </authorList>
    </citation>
    <scope>NUCLEOTIDE SEQUENCE [LARGE SCALE GENOMIC DNA]</scope>
    <source>
        <strain evidence="2">LA-28</strain>
    </source>
</reference>
<dbReference type="EMBL" id="QURN01000017">
    <property type="protein sequence ID" value="RFC64785.1"/>
    <property type="molecule type" value="Genomic_DNA"/>
</dbReference>
<gene>
    <name evidence="1" type="ORF">DY251_18655</name>
</gene>
<comment type="caution">
    <text evidence="1">The sequence shown here is derived from an EMBL/GenBank/DDBJ whole genome shotgun (WGS) entry which is preliminary data.</text>
</comment>
<dbReference type="AlphaFoldDB" id="A0A371X6E0"/>